<keyword evidence="3" id="KW-1185">Reference proteome</keyword>
<feature type="transmembrane region" description="Helical" evidence="1">
    <location>
        <begin position="147"/>
        <end position="173"/>
    </location>
</feature>
<evidence type="ECO:0000313" key="2">
    <source>
        <dbReference type="EMBL" id="SPF80097.1"/>
    </source>
</evidence>
<feature type="transmembrane region" description="Helical" evidence="1">
    <location>
        <begin position="124"/>
        <end position="141"/>
    </location>
</feature>
<dbReference type="AlphaFoldDB" id="A0A2R8AVZ7"/>
<keyword evidence="1" id="KW-0472">Membrane</keyword>
<keyword evidence="1" id="KW-0812">Transmembrane</keyword>
<dbReference type="InterPro" id="IPR036034">
    <property type="entry name" value="PDZ_sf"/>
</dbReference>
<name>A0A2R8AVZ7_9RHOB</name>
<accession>A0A2R8AVZ7</accession>
<organism evidence="2 3">
    <name type="scientific">Pseudoprimorskyibacter insulae</name>
    <dbReference type="NCBI Taxonomy" id="1695997"/>
    <lineage>
        <taxon>Bacteria</taxon>
        <taxon>Pseudomonadati</taxon>
        <taxon>Pseudomonadota</taxon>
        <taxon>Alphaproteobacteria</taxon>
        <taxon>Rhodobacterales</taxon>
        <taxon>Paracoccaceae</taxon>
        <taxon>Pseudoprimorskyibacter</taxon>
    </lineage>
</organism>
<dbReference type="EMBL" id="OMOJ01000003">
    <property type="protein sequence ID" value="SPF80097.1"/>
    <property type="molecule type" value="Genomic_DNA"/>
</dbReference>
<dbReference type="RefSeq" id="WP_108885975.1">
    <property type="nucleotide sequence ID" value="NZ_OMOJ01000003.1"/>
</dbReference>
<dbReference type="SUPFAM" id="SSF50156">
    <property type="entry name" value="PDZ domain-like"/>
    <property type="match status" value="1"/>
</dbReference>
<gene>
    <name evidence="2" type="ORF">PRI8871_01899</name>
</gene>
<evidence type="ECO:0000256" key="1">
    <source>
        <dbReference type="SAM" id="Phobius"/>
    </source>
</evidence>
<evidence type="ECO:0000313" key="3">
    <source>
        <dbReference type="Proteomes" id="UP000244904"/>
    </source>
</evidence>
<evidence type="ECO:0008006" key="4">
    <source>
        <dbReference type="Google" id="ProtNLM"/>
    </source>
</evidence>
<dbReference type="OrthoDB" id="7856966at2"/>
<proteinExistence type="predicted"/>
<reference evidence="3" key="1">
    <citation type="submission" date="2018-03" db="EMBL/GenBank/DDBJ databases">
        <authorList>
            <person name="Rodrigo-Torres L."/>
            <person name="Arahal R. D."/>
            <person name="Lucena T."/>
        </authorList>
    </citation>
    <scope>NUCLEOTIDE SEQUENCE [LARGE SCALE GENOMIC DNA]</scope>
    <source>
        <strain evidence="3">CECT 8871</strain>
    </source>
</reference>
<protein>
    <recommendedName>
        <fullName evidence="4">PDZ domain-containing protein</fullName>
    </recommendedName>
</protein>
<keyword evidence="1" id="KW-1133">Transmembrane helix</keyword>
<dbReference type="Gene3D" id="2.30.42.10">
    <property type="match status" value="1"/>
</dbReference>
<dbReference type="Proteomes" id="UP000244904">
    <property type="component" value="Unassembled WGS sequence"/>
</dbReference>
<sequence>MSDQQAAKLCTYKLGSPSPQAADCGLKSGDLLIAVNGQPFDNEGPSPDERLRGTRGAALLTYLRGDDKRMVLTRATALGSVTPGPAPSEADSESARLNPAVYRNWQVMAHDDGTYDIHTAEPSLLALVLAPVWLIQTRLWVPLALWAGISIAVVPTGLTGVIMVQLAMALYFWQAAPALFRTDRRGQSMHLVGIFAERNEAALHRRLSAMDSKFRYVFAPANSEGDKPSEPV</sequence>